<evidence type="ECO:0000256" key="6">
    <source>
        <dbReference type="SAM" id="MobiDB-lite"/>
    </source>
</evidence>
<dbReference type="InterPro" id="IPR010226">
    <property type="entry name" value="NADH_quinone_OxRdtase_chainI"/>
</dbReference>
<dbReference type="Gene3D" id="3.30.70.3270">
    <property type="match status" value="1"/>
</dbReference>
<feature type="region of interest" description="Disordered" evidence="6">
    <location>
        <begin position="195"/>
        <end position="223"/>
    </location>
</feature>
<keyword evidence="4" id="KW-0408">Iron</keyword>
<organism evidence="8 9">
    <name type="scientific">Flammeovirga pacifica</name>
    <dbReference type="NCBI Taxonomy" id="915059"/>
    <lineage>
        <taxon>Bacteria</taxon>
        <taxon>Pseudomonadati</taxon>
        <taxon>Bacteroidota</taxon>
        <taxon>Cytophagia</taxon>
        <taxon>Cytophagales</taxon>
        <taxon>Flammeovirgaceae</taxon>
        <taxon>Flammeovirga</taxon>
    </lineage>
</organism>
<evidence type="ECO:0000256" key="3">
    <source>
        <dbReference type="ARBA" id="ARBA00022737"/>
    </source>
</evidence>
<dbReference type="EMBL" id="JRYR02000001">
    <property type="protein sequence ID" value="OHX65471.1"/>
    <property type="molecule type" value="Genomic_DNA"/>
</dbReference>
<dbReference type="RefSeq" id="WP_071397072.1">
    <property type="nucleotide sequence ID" value="NZ_JRYR02000001.1"/>
</dbReference>
<keyword evidence="1" id="KW-0004">4Fe-4S</keyword>
<gene>
    <name evidence="8" type="ORF">NH26_03465</name>
</gene>
<keyword evidence="2" id="KW-0479">Metal-binding</keyword>
<accession>A0A1S1YWT0</accession>
<evidence type="ECO:0000313" key="9">
    <source>
        <dbReference type="Proteomes" id="UP000179797"/>
    </source>
</evidence>
<comment type="caution">
    <text evidence="8">The sequence shown here is derived from an EMBL/GenBank/DDBJ whole genome shotgun (WGS) entry which is preliminary data.</text>
</comment>
<evidence type="ECO:0000256" key="4">
    <source>
        <dbReference type="ARBA" id="ARBA00023004"/>
    </source>
</evidence>
<dbReference type="AlphaFoldDB" id="A0A1S1YWT0"/>
<feature type="domain" description="4Fe-4S ferredoxin-type" evidence="7">
    <location>
        <begin position="126"/>
        <end position="155"/>
    </location>
</feature>
<dbReference type="SUPFAM" id="SSF54862">
    <property type="entry name" value="4Fe-4S ferredoxins"/>
    <property type="match status" value="1"/>
</dbReference>
<dbReference type="OrthoDB" id="9808559at2"/>
<dbReference type="Proteomes" id="UP000179797">
    <property type="component" value="Unassembled WGS sequence"/>
</dbReference>
<name>A0A1S1YWT0_FLAPC</name>
<dbReference type="Pfam" id="PF12838">
    <property type="entry name" value="Fer4_7"/>
    <property type="match status" value="1"/>
</dbReference>
<dbReference type="PROSITE" id="PS00198">
    <property type="entry name" value="4FE4S_FER_1"/>
    <property type="match status" value="2"/>
</dbReference>
<feature type="compositionally biased region" description="Basic and acidic residues" evidence="6">
    <location>
        <begin position="195"/>
        <end position="212"/>
    </location>
</feature>
<reference evidence="8 9" key="1">
    <citation type="journal article" date="2012" name="Int. J. Syst. Evol. Microbiol.">
        <title>Flammeovirga pacifica sp. nov., isolated from deep-sea sediment.</title>
        <authorList>
            <person name="Xu H."/>
            <person name="Fu Y."/>
            <person name="Yang N."/>
            <person name="Ding Z."/>
            <person name="Lai Q."/>
            <person name="Zeng R."/>
        </authorList>
    </citation>
    <scope>NUCLEOTIDE SEQUENCE [LARGE SCALE GENOMIC DNA]</scope>
    <source>
        <strain evidence="9">DSM 24597 / LMG 26175 / WPAGA1</strain>
    </source>
</reference>
<evidence type="ECO:0000256" key="2">
    <source>
        <dbReference type="ARBA" id="ARBA00022723"/>
    </source>
</evidence>
<dbReference type="STRING" id="915059.NH26_03465"/>
<dbReference type="InterPro" id="IPR017900">
    <property type="entry name" value="4Fe4S_Fe_S_CS"/>
</dbReference>
<dbReference type="GO" id="GO:0016020">
    <property type="term" value="C:membrane"/>
    <property type="evidence" value="ECO:0007669"/>
    <property type="project" value="InterPro"/>
</dbReference>
<dbReference type="GO" id="GO:0051539">
    <property type="term" value="F:4 iron, 4 sulfur cluster binding"/>
    <property type="evidence" value="ECO:0007669"/>
    <property type="project" value="UniProtKB-KW"/>
</dbReference>
<evidence type="ECO:0000313" key="8">
    <source>
        <dbReference type="EMBL" id="OHX65471.1"/>
    </source>
</evidence>
<dbReference type="GO" id="GO:0046872">
    <property type="term" value="F:metal ion binding"/>
    <property type="evidence" value="ECO:0007669"/>
    <property type="project" value="UniProtKB-KW"/>
</dbReference>
<keyword evidence="9" id="KW-1185">Reference proteome</keyword>
<evidence type="ECO:0000256" key="5">
    <source>
        <dbReference type="ARBA" id="ARBA00023014"/>
    </source>
</evidence>
<dbReference type="PROSITE" id="PS51379">
    <property type="entry name" value="4FE4S_FER_2"/>
    <property type="match status" value="2"/>
</dbReference>
<keyword evidence="3" id="KW-0677">Repeat</keyword>
<feature type="domain" description="4Fe-4S ferredoxin-type" evidence="7">
    <location>
        <begin position="75"/>
        <end position="106"/>
    </location>
</feature>
<protein>
    <recommendedName>
        <fullName evidence="7">4Fe-4S ferredoxin-type domain-containing protein</fullName>
    </recommendedName>
</protein>
<proteinExistence type="predicted"/>
<dbReference type="GO" id="GO:0016651">
    <property type="term" value="F:oxidoreductase activity, acting on NAD(P)H"/>
    <property type="evidence" value="ECO:0007669"/>
    <property type="project" value="InterPro"/>
</dbReference>
<evidence type="ECO:0000259" key="7">
    <source>
        <dbReference type="PROSITE" id="PS51379"/>
    </source>
</evidence>
<dbReference type="PANTHER" id="PTHR10849">
    <property type="entry name" value="NADH DEHYDROGENASE UBIQUINONE IRON-SULFUR PROTEIN 8, MITOCHONDRIAL"/>
    <property type="match status" value="1"/>
</dbReference>
<keyword evidence="5" id="KW-0411">Iron-sulfur</keyword>
<evidence type="ECO:0000256" key="1">
    <source>
        <dbReference type="ARBA" id="ARBA00022485"/>
    </source>
</evidence>
<feature type="compositionally biased region" description="Basic residues" evidence="6">
    <location>
        <begin position="213"/>
        <end position="223"/>
    </location>
</feature>
<dbReference type="InterPro" id="IPR017896">
    <property type="entry name" value="4Fe4S_Fe-S-bd"/>
</dbReference>
<sequence>MIEKIGANSSYFGNIKEAFQTSLQGLKLSIIHLRNALLNKRVGNQSFKKDGYFDPESSVVTLKYPEEALPVPDNGRYKLDLEIDDCIVCDKCAKVCPVDCIDIEPILSQDVIGETSDGTAKRIYAAKFDIDMAKCCFCGLCTYVCPTECLTMTKSYDFSELDMRELTYGFAEMSEGEVKEKKALFDEAQAKKKAEKLQKSATSEEPKQEVSKRPKFTPRVTKK</sequence>